<name>A0ABX0L4D1_9NEIS</name>
<evidence type="ECO:0000313" key="1">
    <source>
        <dbReference type="EMBL" id="NHR04497.1"/>
    </source>
</evidence>
<keyword evidence="2" id="KW-1185">Reference proteome</keyword>
<sequence length="235" mass="26815">MPAPKKACHTRMKLRHSPEMADETASLYPRVEEILRKTVTEHNSTCTAGECSAATRYLARSLAEFSLRKRKCIPDAKYNPEDEVYWREDRALKGDWVAATGFPDGSKQQEVMRQFQGELSVERINNARALRNKIKETLRWKAYSEGGARRALANAIRHAWLVCHDGNERINFGRRTDKHGDHTGPLHIFIKSVVALIPVHVNIDELHRLVRAISLELQVEECPDRLGPDSPMTPR</sequence>
<dbReference type="Proteomes" id="UP001515641">
    <property type="component" value="Unassembled WGS sequence"/>
</dbReference>
<dbReference type="EMBL" id="JAAOMA010000004">
    <property type="protein sequence ID" value="NHR04497.1"/>
    <property type="molecule type" value="Genomic_DNA"/>
</dbReference>
<dbReference type="RefSeq" id="WP_166451007.1">
    <property type="nucleotide sequence ID" value="NZ_JAAOMA010000004.1"/>
</dbReference>
<comment type="caution">
    <text evidence="1">The sequence shown here is derived from an EMBL/GenBank/DDBJ whole genome shotgun (WGS) entry which is preliminary data.</text>
</comment>
<evidence type="ECO:0000313" key="2">
    <source>
        <dbReference type="Proteomes" id="UP001515641"/>
    </source>
</evidence>
<organism evidence="1 2">
    <name type="scientific">Chromobacterium fluminis</name>
    <dbReference type="NCBI Taxonomy" id="3044269"/>
    <lineage>
        <taxon>Bacteria</taxon>
        <taxon>Pseudomonadati</taxon>
        <taxon>Pseudomonadota</taxon>
        <taxon>Betaproteobacteria</taxon>
        <taxon>Neisseriales</taxon>
        <taxon>Chromobacteriaceae</taxon>
        <taxon>Chromobacterium</taxon>
    </lineage>
</organism>
<accession>A0ABX0L4D1</accession>
<gene>
    <name evidence="1" type="ORF">HA052_04740</name>
</gene>
<proteinExistence type="predicted"/>
<reference evidence="1 2" key="1">
    <citation type="submission" date="2020-03" db="EMBL/GenBank/DDBJ databases">
        <title>Draft genome sequence of environmentally isolated cultures.</title>
        <authorList>
            <person name="Wilson H.S."/>
            <person name="De Leon M.E."/>
        </authorList>
    </citation>
    <scope>NUCLEOTIDE SEQUENCE [LARGE SCALE GENOMIC DNA]</scope>
    <source>
        <strain evidence="1 2">HSC-31F16</strain>
    </source>
</reference>
<evidence type="ECO:0008006" key="3">
    <source>
        <dbReference type="Google" id="ProtNLM"/>
    </source>
</evidence>
<protein>
    <recommendedName>
        <fullName evidence="3">DUF4942 domain-containing protein</fullName>
    </recommendedName>
</protein>